<accession>A0A921HYJ0</accession>
<comment type="caution">
    <text evidence="5">The sequence shown here is derived from an EMBL/GenBank/DDBJ whole genome shotgun (WGS) entry which is preliminary data.</text>
</comment>
<gene>
    <name evidence="5" type="ORF">K8V82_00025</name>
</gene>
<evidence type="ECO:0000259" key="4">
    <source>
        <dbReference type="PROSITE" id="PS50043"/>
    </source>
</evidence>
<dbReference type="EMBL" id="DYVY01000002">
    <property type="protein sequence ID" value="HJF93165.1"/>
    <property type="molecule type" value="Genomic_DNA"/>
</dbReference>
<dbReference type="PRINTS" id="PR00038">
    <property type="entry name" value="HTHLUXR"/>
</dbReference>
<dbReference type="AlphaFoldDB" id="A0A921HYJ0"/>
<sequence length="366" mass="41344">MEDRTVCEAAKERRCLCASSKDLVRREDLTGQAEQAFPNLMPLMNIAFVPGKCLEYIRGMKKGPKKDIAFAEYHYFSGHPREAAQETEMYLTCGDPELRLSACLIYAYSNLSVGQIQRARYGLEEIKDTLKADTERTPHARSIEGFISAAAAVLLHLPLPEELPDTREFMPLLPAGLRAFALYVQAHYLYLQKKYEHSIGIIEAALTMGGEQYPIPAIYLHLAAVMDHMSLKQPDKAEEHLLAAWELARPDDLIEGFGEHHGLLGGMLEAVVKQRWPEDFKRIIAITYGFSSGWRKIHNPETGHDVADNLTTTEFATAMLAARGWTNPEIGEHMNISVNTVKHHISQAMKKLHIESRKDLKKYMLK</sequence>
<reference evidence="5" key="1">
    <citation type="journal article" date="2021" name="PeerJ">
        <title>Extensive microbial diversity within the chicken gut microbiome revealed by metagenomics and culture.</title>
        <authorList>
            <person name="Gilroy R."/>
            <person name="Ravi A."/>
            <person name="Getino M."/>
            <person name="Pursley I."/>
            <person name="Horton D.L."/>
            <person name="Alikhan N.F."/>
            <person name="Baker D."/>
            <person name="Gharbi K."/>
            <person name="Hall N."/>
            <person name="Watson M."/>
            <person name="Adriaenssens E.M."/>
            <person name="Foster-Nyarko E."/>
            <person name="Jarju S."/>
            <person name="Secka A."/>
            <person name="Antonio M."/>
            <person name="Oren A."/>
            <person name="Chaudhuri R.R."/>
            <person name="La Ragione R."/>
            <person name="Hildebrand F."/>
            <person name="Pallen M.J."/>
        </authorList>
    </citation>
    <scope>NUCLEOTIDE SEQUENCE</scope>
    <source>
        <strain evidence="5">ChiSjej5B23-16112</strain>
    </source>
</reference>
<evidence type="ECO:0000256" key="2">
    <source>
        <dbReference type="ARBA" id="ARBA00023125"/>
    </source>
</evidence>
<dbReference type="GO" id="GO:0006355">
    <property type="term" value="P:regulation of DNA-templated transcription"/>
    <property type="evidence" value="ECO:0007669"/>
    <property type="project" value="InterPro"/>
</dbReference>
<keyword evidence="2" id="KW-0238">DNA-binding</keyword>
<proteinExistence type="predicted"/>
<dbReference type="PANTHER" id="PTHR44688:SF16">
    <property type="entry name" value="DNA-BINDING TRANSCRIPTIONAL ACTIVATOR DEVR_DOSR"/>
    <property type="match status" value="1"/>
</dbReference>
<dbReference type="SUPFAM" id="SSF46894">
    <property type="entry name" value="C-terminal effector domain of the bipartite response regulators"/>
    <property type="match status" value="1"/>
</dbReference>
<organism evidence="5 6">
    <name type="scientific">Lachnoclostridium phocaeense</name>
    <dbReference type="NCBI Taxonomy" id="1871021"/>
    <lineage>
        <taxon>Bacteria</taxon>
        <taxon>Bacillati</taxon>
        <taxon>Bacillota</taxon>
        <taxon>Clostridia</taxon>
        <taxon>Lachnospirales</taxon>
        <taxon>Lachnospiraceae</taxon>
    </lineage>
</organism>
<evidence type="ECO:0000256" key="1">
    <source>
        <dbReference type="ARBA" id="ARBA00023015"/>
    </source>
</evidence>
<keyword evidence="3" id="KW-0804">Transcription</keyword>
<dbReference type="InterPro" id="IPR016032">
    <property type="entry name" value="Sig_transdc_resp-reg_C-effctor"/>
</dbReference>
<evidence type="ECO:0000313" key="6">
    <source>
        <dbReference type="Proteomes" id="UP000769156"/>
    </source>
</evidence>
<evidence type="ECO:0000256" key="3">
    <source>
        <dbReference type="ARBA" id="ARBA00023163"/>
    </source>
</evidence>
<reference evidence="5" key="2">
    <citation type="submission" date="2021-09" db="EMBL/GenBank/DDBJ databases">
        <authorList>
            <person name="Gilroy R."/>
        </authorList>
    </citation>
    <scope>NUCLEOTIDE SEQUENCE</scope>
    <source>
        <strain evidence="5">ChiSjej5B23-16112</strain>
    </source>
</reference>
<dbReference type="InterPro" id="IPR036388">
    <property type="entry name" value="WH-like_DNA-bd_sf"/>
</dbReference>
<dbReference type="CDD" id="cd06170">
    <property type="entry name" value="LuxR_C_like"/>
    <property type="match status" value="1"/>
</dbReference>
<dbReference type="GO" id="GO:0003677">
    <property type="term" value="F:DNA binding"/>
    <property type="evidence" value="ECO:0007669"/>
    <property type="project" value="UniProtKB-KW"/>
</dbReference>
<dbReference type="PANTHER" id="PTHR44688">
    <property type="entry name" value="DNA-BINDING TRANSCRIPTIONAL ACTIVATOR DEVR_DOSR"/>
    <property type="match status" value="1"/>
</dbReference>
<dbReference type="InterPro" id="IPR000792">
    <property type="entry name" value="Tscrpt_reg_LuxR_C"/>
</dbReference>
<dbReference type="Pfam" id="PF00196">
    <property type="entry name" value="GerE"/>
    <property type="match status" value="1"/>
</dbReference>
<evidence type="ECO:0000313" key="5">
    <source>
        <dbReference type="EMBL" id="HJF93165.1"/>
    </source>
</evidence>
<name>A0A921HYJ0_9FIRM</name>
<protein>
    <submittedName>
        <fullName evidence="5">Helix-turn-helix transcriptional regulator</fullName>
    </submittedName>
</protein>
<dbReference type="PROSITE" id="PS50043">
    <property type="entry name" value="HTH_LUXR_2"/>
    <property type="match status" value="1"/>
</dbReference>
<dbReference type="Gene3D" id="1.10.10.10">
    <property type="entry name" value="Winged helix-like DNA-binding domain superfamily/Winged helix DNA-binding domain"/>
    <property type="match status" value="1"/>
</dbReference>
<keyword evidence="1" id="KW-0805">Transcription regulation</keyword>
<feature type="domain" description="HTH luxR-type" evidence="4">
    <location>
        <begin position="303"/>
        <end position="366"/>
    </location>
</feature>
<dbReference type="Proteomes" id="UP000769156">
    <property type="component" value="Unassembled WGS sequence"/>
</dbReference>
<dbReference type="SMART" id="SM00421">
    <property type="entry name" value="HTH_LUXR"/>
    <property type="match status" value="1"/>
</dbReference>